<keyword evidence="5" id="KW-0472">Membrane</keyword>
<dbReference type="Pfam" id="PF00535">
    <property type="entry name" value="Glycos_transf_2"/>
    <property type="match status" value="1"/>
</dbReference>
<dbReference type="PANTHER" id="PTHR43646">
    <property type="entry name" value="GLYCOSYLTRANSFERASE"/>
    <property type="match status" value="1"/>
</dbReference>
<name>A0ABW2E0E7_9ACTN</name>
<protein>
    <recommendedName>
        <fullName evidence="9">4,4'-diaponeurosporenoate glycosyltransferase</fullName>
    </recommendedName>
</protein>
<evidence type="ECO:0000256" key="5">
    <source>
        <dbReference type="ARBA" id="ARBA00023136"/>
    </source>
</evidence>
<reference evidence="12" key="1">
    <citation type="journal article" date="2019" name="Int. J. Syst. Evol. Microbiol.">
        <title>The Global Catalogue of Microorganisms (GCM) 10K type strain sequencing project: providing services to taxonomists for standard genome sequencing and annotation.</title>
        <authorList>
            <consortium name="The Broad Institute Genomics Platform"/>
            <consortium name="The Broad Institute Genome Sequencing Center for Infectious Disease"/>
            <person name="Wu L."/>
            <person name="Ma J."/>
        </authorList>
    </citation>
    <scope>NUCLEOTIDE SEQUENCE [LARGE SCALE GENOMIC DNA]</scope>
    <source>
        <strain evidence="12">JCM 4855</strain>
    </source>
</reference>
<proteinExistence type="inferred from homology"/>
<dbReference type="PANTHER" id="PTHR43646:SF2">
    <property type="entry name" value="GLYCOSYLTRANSFERASE 2-LIKE DOMAIN-CONTAINING PROTEIN"/>
    <property type="match status" value="1"/>
</dbReference>
<comment type="function">
    <text evidence="6">Catalyzes the glycosylation of 4,4'-diaponeurosporenoate, i.e. the esterification of glucose at the C1'' position with the carboxyl group of 4,4'-diaponeurosporenic acid, to form glycosyl-4,4'-diaponeurosporenoate. This is a step in the biosynthesis of staphyloxanthin, an orange pigment present in most staphylococci strains.</text>
</comment>
<feature type="domain" description="Glycosyltransferase 2-like" evidence="10">
    <location>
        <begin position="7"/>
        <end position="157"/>
    </location>
</feature>
<evidence type="ECO:0000256" key="7">
    <source>
        <dbReference type="ARBA" id="ARBA00037904"/>
    </source>
</evidence>
<comment type="subcellular location">
    <subcellularLocation>
        <location evidence="1">Cell membrane</location>
    </subcellularLocation>
</comment>
<keyword evidence="2" id="KW-1003">Cell membrane</keyword>
<comment type="caution">
    <text evidence="11">The sequence shown here is derived from an EMBL/GenBank/DDBJ whole genome shotgun (WGS) entry which is preliminary data.</text>
</comment>
<evidence type="ECO:0000256" key="6">
    <source>
        <dbReference type="ARBA" id="ARBA00037281"/>
    </source>
</evidence>
<comment type="pathway">
    <text evidence="7">Carotenoid biosynthesis; staphyloxanthin biosynthesis; staphyloxanthin from farnesyl diphosphate: step 4/5.</text>
</comment>
<evidence type="ECO:0000259" key="10">
    <source>
        <dbReference type="Pfam" id="PF00535"/>
    </source>
</evidence>
<evidence type="ECO:0000256" key="9">
    <source>
        <dbReference type="ARBA" id="ARBA00040345"/>
    </source>
</evidence>
<dbReference type="Gene3D" id="3.90.550.10">
    <property type="entry name" value="Spore Coat Polysaccharide Biosynthesis Protein SpsA, Chain A"/>
    <property type="match status" value="1"/>
</dbReference>
<evidence type="ECO:0000256" key="8">
    <source>
        <dbReference type="ARBA" id="ARBA00038120"/>
    </source>
</evidence>
<evidence type="ECO:0000256" key="1">
    <source>
        <dbReference type="ARBA" id="ARBA00004236"/>
    </source>
</evidence>
<dbReference type="EMBL" id="JBHSYM010000021">
    <property type="protein sequence ID" value="MFC7011760.1"/>
    <property type="molecule type" value="Genomic_DNA"/>
</dbReference>
<dbReference type="RefSeq" id="WP_189880261.1">
    <property type="nucleotide sequence ID" value="NZ_BMWA01000040.1"/>
</dbReference>
<evidence type="ECO:0000256" key="3">
    <source>
        <dbReference type="ARBA" id="ARBA00022676"/>
    </source>
</evidence>
<keyword evidence="3 11" id="KW-0328">Glycosyltransferase</keyword>
<gene>
    <name evidence="11" type="ORF">ACFQMH_08615</name>
</gene>
<keyword evidence="12" id="KW-1185">Reference proteome</keyword>
<evidence type="ECO:0000256" key="4">
    <source>
        <dbReference type="ARBA" id="ARBA00022679"/>
    </source>
</evidence>
<evidence type="ECO:0000256" key="2">
    <source>
        <dbReference type="ARBA" id="ARBA00022475"/>
    </source>
</evidence>
<dbReference type="InterPro" id="IPR001173">
    <property type="entry name" value="Glyco_trans_2-like"/>
</dbReference>
<evidence type="ECO:0000313" key="12">
    <source>
        <dbReference type="Proteomes" id="UP001596409"/>
    </source>
</evidence>
<evidence type="ECO:0000313" key="11">
    <source>
        <dbReference type="EMBL" id="MFC7011760.1"/>
    </source>
</evidence>
<organism evidence="11 12">
    <name type="scientific">Streptomyces viridiviolaceus</name>
    <dbReference type="NCBI Taxonomy" id="68282"/>
    <lineage>
        <taxon>Bacteria</taxon>
        <taxon>Bacillati</taxon>
        <taxon>Actinomycetota</taxon>
        <taxon>Actinomycetes</taxon>
        <taxon>Kitasatosporales</taxon>
        <taxon>Streptomycetaceae</taxon>
        <taxon>Streptomyces</taxon>
    </lineage>
</organism>
<sequence>MNRPEVSVVIPAFNEADYLPRYLPSVIRSLRAWATDSGGCGEIIVVDNASTDGTATVAASLGAHVMTEPVRNIGRVRNTGAAHAAGRYLFFVDADVEVPIQAVTVLVSLLSSGQHVGGAFPPHYTPKRLGARLLCWYWDAYRRRNRGAQGVAQFCTAEAFHTLQGYRSDLFMSEDVEFFARLRDMGDQTGQPVVLVEALRVKPSTRRYDQWPTWRMWWWQNPITARLRLDSAAFWRHWYRSTVR</sequence>
<accession>A0ABW2E0E7</accession>
<comment type="similarity">
    <text evidence="8">Belongs to the glycosyltransferase 2 family. CrtQ subfamily.</text>
</comment>
<dbReference type="Proteomes" id="UP001596409">
    <property type="component" value="Unassembled WGS sequence"/>
</dbReference>
<dbReference type="SUPFAM" id="SSF53448">
    <property type="entry name" value="Nucleotide-diphospho-sugar transferases"/>
    <property type="match status" value="1"/>
</dbReference>
<keyword evidence="4 11" id="KW-0808">Transferase</keyword>
<dbReference type="InterPro" id="IPR029044">
    <property type="entry name" value="Nucleotide-diphossugar_trans"/>
</dbReference>
<dbReference type="GO" id="GO:0016757">
    <property type="term" value="F:glycosyltransferase activity"/>
    <property type="evidence" value="ECO:0007669"/>
    <property type="project" value="UniProtKB-KW"/>
</dbReference>